<keyword evidence="8" id="KW-1185">Reference proteome</keyword>
<reference evidence="7 8" key="1">
    <citation type="submission" date="2024-03" db="EMBL/GenBank/DDBJ databases">
        <title>Actinomycetospora sp. OC33-EN08, a novel actinomycete isolated from wild orchid (Aerides multiflora).</title>
        <authorList>
            <person name="Suriyachadkun C."/>
        </authorList>
    </citation>
    <scope>NUCLEOTIDE SEQUENCE [LARGE SCALE GENOMIC DNA]</scope>
    <source>
        <strain evidence="7 8">OC33-EN08</strain>
    </source>
</reference>
<evidence type="ECO:0000256" key="4">
    <source>
        <dbReference type="ARBA" id="ARBA00022840"/>
    </source>
</evidence>
<comment type="subcellular location">
    <subcellularLocation>
        <location evidence="1">Cell membrane</location>
        <topology evidence="1">Peripheral membrane protein</topology>
    </subcellularLocation>
</comment>
<comment type="caution">
    <text evidence="7">The sequence shown here is derived from an EMBL/GenBank/DDBJ whole genome shotgun (WGS) entry which is preliminary data.</text>
</comment>
<dbReference type="GO" id="GO:0005524">
    <property type="term" value="F:ATP binding"/>
    <property type="evidence" value="ECO:0007669"/>
    <property type="project" value="UniProtKB-KW"/>
</dbReference>
<dbReference type="RefSeq" id="WP_337697278.1">
    <property type="nucleotide sequence ID" value="NZ_JBBEGN010000015.1"/>
</dbReference>
<evidence type="ECO:0000313" key="8">
    <source>
        <dbReference type="Proteomes" id="UP001385809"/>
    </source>
</evidence>
<dbReference type="InterPro" id="IPR050763">
    <property type="entry name" value="ABC_transporter_ATP-binding"/>
</dbReference>
<feature type="domain" description="ABC transporter" evidence="6">
    <location>
        <begin position="12"/>
        <end position="242"/>
    </location>
</feature>
<dbReference type="PANTHER" id="PTHR42711">
    <property type="entry name" value="ABC TRANSPORTER ATP-BINDING PROTEIN"/>
    <property type="match status" value="1"/>
</dbReference>
<dbReference type="Gene3D" id="3.40.50.300">
    <property type="entry name" value="P-loop containing nucleotide triphosphate hydrolases"/>
    <property type="match status" value="1"/>
</dbReference>
<proteinExistence type="predicted"/>
<keyword evidence="2" id="KW-0813">Transport</keyword>
<evidence type="ECO:0000256" key="2">
    <source>
        <dbReference type="ARBA" id="ARBA00022448"/>
    </source>
</evidence>
<accession>A0ABU8MTS5</accession>
<dbReference type="InterPro" id="IPR003593">
    <property type="entry name" value="AAA+_ATPase"/>
</dbReference>
<dbReference type="Proteomes" id="UP001385809">
    <property type="component" value="Unassembled WGS sequence"/>
</dbReference>
<protein>
    <submittedName>
        <fullName evidence="7">ABC transporter ATP-binding protein</fullName>
    </submittedName>
</protein>
<name>A0ABU8MTS5_9PSEU</name>
<evidence type="ECO:0000256" key="3">
    <source>
        <dbReference type="ARBA" id="ARBA00022741"/>
    </source>
</evidence>
<evidence type="ECO:0000259" key="6">
    <source>
        <dbReference type="PROSITE" id="PS50893"/>
    </source>
</evidence>
<evidence type="ECO:0000313" key="7">
    <source>
        <dbReference type="EMBL" id="MEJ2870707.1"/>
    </source>
</evidence>
<dbReference type="PANTHER" id="PTHR42711:SF19">
    <property type="entry name" value="DOXORUBICIN RESISTANCE ATP-BINDING PROTEIN DRRA"/>
    <property type="match status" value="1"/>
</dbReference>
<evidence type="ECO:0000256" key="5">
    <source>
        <dbReference type="ARBA" id="ARBA00023251"/>
    </source>
</evidence>
<dbReference type="PROSITE" id="PS50893">
    <property type="entry name" value="ABC_TRANSPORTER_2"/>
    <property type="match status" value="1"/>
</dbReference>
<dbReference type="CDD" id="cd03230">
    <property type="entry name" value="ABC_DR_subfamily_A"/>
    <property type="match status" value="1"/>
</dbReference>
<keyword evidence="3" id="KW-0547">Nucleotide-binding</keyword>
<dbReference type="InterPro" id="IPR003439">
    <property type="entry name" value="ABC_transporter-like_ATP-bd"/>
</dbReference>
<keyword evidence="5" id="KW-0046">Antibiotic resistance</keyword>
<sequence length="258" mass="26401">MTDTVALPAPALHLAGLRKAFGATVAVDGVGLDVPAGSFFGLVGPNGAGKTTTLSMAVGLLRPDAGSAAVYGVDVWSDPGRARALMGVLPDGLSLPEKLTGREVLTYFGLLRGLDGATVDRRVDDLLGVLDLRGAEETAVGDYSTGMRKKVGVAAALLHTPRLLVLDEPFEAVDPVSAATIRTMLRRVVDDGGSVILSSHVMAVVEQVCDRVAVIADGRVVAAGTTDEVRGGGTLEDAFVALVGGSASGADELTWLGR</sequence>
<dbReference type="InterPro" id="IPR027417">
    <property type="entry name" value="P-loop_NTPase"/>
</dbReference>
<dbReference type="EMBL" id="JBBEGN010000015">
    <property type="protein sequence ID" value="MEJ2870707.1"/>
    <property type="molecule type" value="Genomic_DNA"/>
</dbReference>
<dbReference type="SUPFAM" id="SSF52540">
    <property type="entry name" value="P-loop containing nucleoside triphosphate hydrolases"/>
    <property type="match status" value="1"/>
</dbReference>
<organism evidence="7 8">
    <name type="scientific">Actinomycetospora aurantiaca</name>
    <dbReference type="NCBI Taxonomy" id="3129233"/>
    <lineage>
        <taxon>Bacteria</taxon>
        <taxon>Bacillati</taxon>
        <taxon>Actinomycetota</taxon>
        <taxon>Actinomycetes</taxon>
        <taxon>Pseudonocardiales</taxon>
        <taxon>Pseudonocardiaceae</taxon>
        <taxon>Actinomycetospora</taxon>
    </lineage>
</organism>
<keyword evidence="4 7" id="KW-0067">ATP-binding</keyword>
<gene>
    <name evidence="7" type="ORF">WCD74_23290</name>
</gene>
<dbReference type="SMART" id="SM00382">
    <property type="entry name" value="AAA"/>
    <property type="match status" value="1"/>
</dbReference>
<evidence type="ECO:0000256" key="1">
    <source>
        <dbReference type="ARBA" id="ARBA00004202"/>
    </source>
</evidence>
<dbReference type="Pfam" id="PF00005">
    <property type="entry name" value="ABC_tran"/>
    <property type="match status" value="1"/>
</dbReference>